<dbReference type="Proteomes" id="UP000515153">
    <property type="component" value="Chromosome I"/>
</dbReference>
<protein>
    <submittedName>
        <fullName evidence="2">Uncharacterized protein</fullName>
    </submittedName>
</protein>
<gene>
    <name evidence="2" type="ORF">PgNI_05666</name>
</gene>
<dbReference type="SUPFAM" id="SSF48056">
    <property type="entry name" value="Di-copper centre-containing domain"/>
    <property type="match status" value="1"/>
</dbReference>
<reference evidence="1 2" key="1">
    <citation type="journal article" date="2019" name="Mol. Biol. Evol.">
        <title>Blast fungal genomes show frequent chromosomal changes, gene gains and losses, and effector gene turnover.</title>
        <authorList>
            <person name="Gomez Luciano L.B."/>
            <person name="Jason Tsai I."/>
            <person name="Chuma I."/>
            <person name="Tosa Y."/>
            <person name="Chen Y.H."/>
            <person name="Li J.Y."/>
            <person name="Li M.Y."/>
            <person name="Jade Lu M.Y."/>
            <person name="Nakayashiki H."/>
            <person name="Li W.H."/>
        </authorList>
    </citation>
    <scope>NUCLEOTIDE SEQUENCE [LARGE SCALE GENOMIC DNA]</scope>
    <source>
        <strain evidence="1 2">NI907</strain>
    </source>
</reference>
<accession>A0A6P8B662</accession>
<evidence type="ECO:0000313" key="2">
    <source>
        <dbReference type="RefSeq" id="XP_030982633.1"/>
    </source>
</evidence>
<proteinExistence type="predicted"/>
<dbReference type="AlphaFoldDB" id="A0A6P8B662"/>
<reference evidence="2" key="3">
    <citation type="submission" date="2025-08" db="UniProtKB">
        <authorList>
            <consortium name="RefSeq"/>
        </authorList>
    </citation>
    <scope>IDENTIFICATION</scope>
    <source>
        <strain evidence="2">NI907</strain>
    </source>
</reference>
<organism evidence="1 2">
    <name type="scientific">Pyricularia grisea</name>
    <name type="common">Crabgrass-specific blast fungus</name>
    <name type="synonym">Magnaporthe grisea</name>
    <dbReference type="NCBI Taxonomy" id="148305"/>
    <lineage>
        <taxon>Eukaryota</taxon>
        <taxon>Fungi</taxon>
        <taxon>Dikarya</taxon>
        <taxon>Ascomycota</taxon>
        <taxon>Pezizomycotina</taxon>
        <taxon>Sordariomycetes</taxon>
        <taxon>Sordariomycetidae</taxon>
        <taxon>Magnaporthales</taxon>
        <taxon>Pyriculariaceae</taxon>
        <taxon>Pyricularia</taxon>
    </lineage>
</organism>
<name>A0A6P8B662_PYRGI</name>
<dbReference type="Gene3D" id="1.10.1280.10">
    <property type="entry name" value="Di-copper center containing domain from catechol oxidase"/>
    <property type="match status" value="1"/>
</dbReference>
<keyword evidence="1" id="KW-1185">Reference proteome</keyword>
<dbReference type="GeneID" id="41960606"/>
<dbReference type="InterPro" id="IPR008922">
    <property type="entry name" value="Di-copper_centre_dom_sf"/>
</dbReference>
<dbReference type="KEGG" id="pgri:PgNI_05666"/>
<evidence type="ECO:0000313" key="1">
    <source>
        <dbReference type="Proteomes" id="UP000515153"/>
    </source>
</evidence>
<sequence length="104" mass="11837">MISGDPGGDFFVAPEILPSMYTMDRWIGCGLHARTPRNNRQQLDSSTRYIDLGKDLYAHQTWWNELPSPLTSVDDVLDLGYVGPSVTIREVMDTTKGPFCYFYQ</sequence>
<dbReference type="RefSeq" id="XP_030982633.1">
    <property type="nucleotide sequence ID" value="XM_031125697.1"/>
</dbReference>
<reference evidence="2" key="2">
    <citation type="submission" date="2019-10" db="EMBL/GenBank/DDBJ databases">
        <authorList>
            <consortium name="NCBI Genome Project"/>
        </authorList>
    </citation>
    <scope>NUCLEOTIDE SEQUENCE</scope>
    <source>
        <strain evidence="2">NI907</strain>
    </source>
</reference>